<sequence>MQCWTSSELMIDWLINHFDPQTREKAQGRHRALFMDGHSSHFTEPVIAFALENDIVIIGYPPHCTHALQGLDIVCFAKFKAQLKKAVVNFEEQHGQAVSKADFMGVFGTAFNELFDSDTIRAVWKATGLHPFDPSVIKP</sequence>
<name>A0A8H5FEI4_9AGAR</name>
<gene>
    <name evidence="2" type="ORF">D9758_018211</name>
</gene>
<keyword evidence="3" id="KW-1185">Reference proteome</keyword>
<dbReference type="GO" id="GO:0003677">
    <property type="term" value="F:DNA binding"/>
    <property type="evidence" value="ECO:0007669"/>
    <property type="project" value="TreeGrafter"/>
</dbReference>
<accession>A0A8H5FEI4</accession>
<dbReference type="InterPro" id="IPR004875">
    <property type="entry name" value="DDE_SF_endonuclease_dom"/>
</dbReference>
<evidence type="ECO:0000313" key="3">
    <source>
        <dbReference type="Proteomes" id="UP000559256"/>
    </source>
</evidence>
<dbReference type="Proteomes" id="UP000559256">
    <property type="component" value="Unassembled WGS sequence"/>
</dbReference>
<dbReference type="Gene3D" id="3.30.420.10">
    <property type="entry name" value="Ribonuclease H-like superfamily/Ribonuclease H"/>
    <property type="match status" value="1"/>
</dbReference>
<dbReference type="GO" id="GO:0005634">
    <property type="term" value="C:nucleus"/>
    <property type="evidence" value="ECO:0007669"/>
    <property type="project" value="TreeGrafter"/>
</dbReference>
<evidence type="ECO:0000259" key="1">
    <source>
        <dbReference type="Pfam" id="PF03184"/>
    </source>
</evidence>
<comment type="caution">
    <text evidence="2">The sequence shown here is derived from an EMBL/GenBank/DDBJ whole genome shotgun (WGS) entry which is preliminary data.</text>
</comment>
<dbReference type="InterPro" id="IPR050863">
    <property type="entry name" value="CenT-Element_Derived"/>
</dbReference>
<dbReference type="EMBL" id="JAACJM010000283">
    <property type="protein sequence ID" value="KAF5333854.1"/>
    <property type="molecule type" value="Genomic_DNA"/>
</dbReference>
<proteinExistence type="predicted"/>
<dbReference type="PANTHER" id="PTHR19303">
    <property type="entry name" value="TRANSPOSON"/>
    <property type="match status" value="1"/>
</dbReference>
<dbReference type="Pfam" id="PF03184">
    <property type="entry name" value="DDE_1"/>
    <property type="match status" value="1"/>
</dbReference>
<organism evidence="2 3">
    <name type="scientific">Tetrapyrgos nigripes</name>
    <dbReference type="NCBI Taxonomy" id="182062"/>
    <lineage>
        <taxon>Eukaryota</taxon>
        <taxon>Fungi</taxon>
        <taxon>Dikarya</taxon>
        <taxon>Basidiomycota</taxon>
        <taxon>Agaricomycotina</taxon>
        <taxon>Agaricomycetes</taxon>
        <taxon>Agaricomycetidae</taxon>
        <taxon>Agaricales</taxon>
        <taxon>Marasmiineae</taxon>
        <taxon>Marasmiaceae</taxon>
        <taxon>Tetrapyrgos</taxon>
    </lineage>
</organism>
<dbReference type="PANTHER" id="PTHR19303:SF74">
    <property type="entry name" value="POGO TRANSPOSABLE ELEMENT WITH KRAB DOMAIN"/>
    <property type="match status" value="1"/>
</dbReference>
<feature type="domain" description="DDE-1" evidence="1">
    <location>
        <begin position="3"/>
        <end position="124"/>
    </location>
</feature>
<reference evidence="2 3" key="1">
    <citation type="journal article" date="2020" name="ISME J.">
        <title>Uncovering the hidden diversity of litter-decomposition mechanisms in mushroom-forming fungi.</title>
        <authorList>
            <person name="Floudas D."/>
            <person name="Bentzer J."/>
            <person name="Ahren D."/>
            <person name="Johansson T."/>
            <person name="Persson P."/>
            <person name="Tunlid A."/>
        </authorList>
    </citation>
    <scope>NUCLEOTIDE SEQUENCE [LARGE SCALE GENOMIC DNA]</scope>
    <source>
        <strain evidence="2 3">CBS 291.85</strain>
    </source>
</reference>
<protein>
    <recommendedName>
        <fullName evidence="1">DDE-1 domain-containing protein</fullName>
    </recommendedName>
</protein>
<dbReference type="InterPro" id="IPR036397">
    <property type="entry name" value="RNaseH_sf"/>
</dbReference>
<evidence type="ECO:0000313" key="2">
    <source>
        <dbReference type="EMBL" id="KAF5333854.1"/>
    </source>
</evidence>
<dbReference type="OrthoDB" id="3269297at2759"/>
<dbReference type="AlphaFoldDB" id="A0A8H5FEI4"/>